<evidence type="ECO:0000313" key="2">
    <source>
        <dbReference type="EMBL" id="KAJ7651856.1"/>
    </source>
</evidence>
<accession>A0AAD7CLD1</accession>
<feature type="region of interest" description="Disordered" evidence="1">
    <location>
        <begin position="153"/>
        <end position="179"/>
    </location>
</feature>
<protein>
    <submittedName>
        <fullName evidence="2">Uncharacterized protein</fullName>
    </submittedName>
</protein>
<feature type="region of interest" description="Disordered" evidence="1">
    <location>
        <begin position="1"/>
        <end position="56"/>
    </location>
</feature>
<dbReference type="EMBL" id="JARKIE010000356">
    <property type="protein sequence ID" value="KAJ7651856.1"/>
    <property type="molecule type" value="Genomic_DNA"/>
</dbReference>
<name>A0AAD7CLD1_MYCRO</name>
<organism evidence="2 3">
    <name type="scientific">Mycena rosella</name>
    <name type="common">Pink bonnet</name>
    <name type="synonym">Agaricus rosellus</name>
    <dbReference type="NCBI Taxonomy" id="1033263"/>
    <lineage>
        <taxon>Eukaryota</taxon>
        <taxon>Fungi</taxon>
        <taxon>Dikarya</taxon>
        <taxon>Basidiomycota</taxon>
        <taxon>Agaricomycotina</taxon>
        <taxon>Agaricomycetes</taxon>
        <taxon>Agaricomycetidae</taxon>
        <taxon>Agaricales</taxon>
        <taxon>Marasmiineae</taxon>
        <taxon>Mycenaceae</taxon>
        <taxon>Mycena</taxon>
    </lineage>
</organism>
<reference evidence="2" key="1">
    <citation type="submission" date="2023-03" db="EMBL/GenBank/DDBJ databases">
        <title>Massive genome expansion in bonnet fungi (Mycena s.s.) driven by repeated elements and novel gene families across ecological guilds.</title>
        <authorList>
            <consortium name="Lawrence Berkeley National Laboratory"/>
            <person name="Harder C.B."/>
            <person name="Miyauchi S."/>
            <person name="Viragh M."/>
            <person name="Kuo A."/>
            <person name="Thoen E."/>
            <person name="Andreopoulos B."/>
            <person name="Lu D."/>
            <person name="Skrede I."/>
            <person name="Drula E."/>
            <person name="Henrissat B."/>
            <person name="Morin E."/>
            <person name="Kohler A."/>
            <person name="Barry K."/>
            <person name="LaButti K."/>
            <person name="Morin E."/>
            <person name="Salamov A."/>
            <person name="Lipzen A."/>
            <person name="Mereny Z."/>
            <person name="Hegedus B."/>
            <person name="Baldrian P."/>
            <person name="Stursova M."/>
            <person name="Weitz H."/>
            <person name="Taylor A."/>
            <person name="Grigoriev I.V."/>
            <person name="Nagy L.G."/>
            <person name="Martin F."/>
            <person name="Kauserud H."/>
        </authorList>
    </citation>
    <scope>NUCLEOTIDE SEQUENCE</scope>
    <source>
        <strain evidence="2">CBHHK067</strain>
    </source>
</reference>
<dbReference type="AlphaFoldDB" id="A0AAD7CLD1"/>
<keyword evidence="3" id="KW-1185">Reference proteome</keyword>
<gene>
    <name evidence="2" type="ORF">B0H17DRAFT_1147576</name>
</gene>
<evidence type="ECO:0000256" key="1">
    <source>
        <dbReference type="SAM" id="MobiDB-lite"/>
    </source>
</evidence>
<proteinExistence type="predicted"/>
<evidence type="ECO:0000313" key="3">
    <source>
        <dbReference type="Proteomes" id="UP001221757"/>
    </source>
</evidence>
<comment type="caution">
    <text evidence="2">The sequence shown here is derived from an EMBL/GenBank/DDBJ whole genome shotgun (WGS) entry which is preliminary data.</text>
</comment>
<sequence length="179" mass="19559">MQRRQQDTITSPPASPPRHFVLECPACPDPALPAQENPSSPLVTPRAPTSVPPNSIPALRQGERFREMQSGERSHKIESFLFQTKTAALVAILPSFRTTSPAPTAASCKQLNPIPDVDRSDPMFLDHPDLDGFQRIDSICGLLNTSCVADVCEPGRHRRHPRPKEGESKAAESCASRST</sequence>
<dbReference type="Proteomes" id="UP001221757">
    <property type="component" value="Unassembled WGS sequence"/>
</dbReference>